<evidence type="ECO:0000256" key="4">
    <source>
        <dbReference type="ARBA" id="ARBA00024226"/>
    </source>
</evidence>
<organism evidence="9 10">
    <name type="scientific">Lasiosphaeria hispida</name>
    <dbReference type="NCBI Taxonomy" id="260671"/>
    <lineage>
        <taxon>Eukaryota</taxon>
        <taxon>Fungi</taxon>
        <taxon>Dikarya</taxon>
        <taxon>Ascomycota</taxon>
        <taxon>Pezizomycotina</taxon>
        <taxon>Sordariomycetes</taxon>
        <taxon>Sordariomycetidae</taxon>
        <taxon>Sordariales</taxon>
        <taxon>Lasiosphaeriaceae</taxon>
        <taxon>Lasiosphaeria</taxon>
    </lineage>
</organism>
<evidence type="ECO:0000256" key="2">
    <source>
        <dbReference type="ARBA" id="ARBA00022857"/>
    </source>
</evidence>
<dbReference type="Pfam" id="PF00171">
    <property type="entry name" value="Aldedh"/>
    <property type="match status" value="1"/>
</dbReference>
<dbReference type="InterPro" id="IPR029510">
    <property type="entry name" value="Ald_DH_CS_GLU"/>
</dbReference>
<evidence type="ECO:0000259" key="8">
    <source>
        <dbReference type="Pfam" id="PF00171"/>
    </source>
</evidence>
<dbReference type="InterPro" id="IPR016162">
    <property type="entry name" value="Ald_DH_N"/>
</dbReference>
<dbReference type="PANTHER" id="PTHR11699">
    <property type="entry name" value="ALDEHYDE DEHYDROGENASE-RELATED"/>
    <property type="match status" value="1"/>
</dbReference>
<keyword evidence="2" id="KW-0521">NADP</keyword>
<evidence type="ECO:0000256" key="1">
    <source>
        <dbReference type="ARBA" id="ARBA00009986"/>
    </source>
</evidence>
<evidence type="ECO:0000313" key="9">
    <source>
        <dbReference type="EMBL" id="KAK3353239.1"/>
    </source>
</evidence>
<dbReference type="EMBL" id="JAUIQD010000004">
    <property type="protein sequence ID" value="KAK3353239.1"/>
    <property type="molecule type" value="Genomic_DNA"/>
</dbReference>
<dbReference type="AlphaFoldDB" id="A0AAJ0HIZ0"/>
<dbReference type="FunFam" id="3.40.605.10:FF:000012">
    <property type="entry name" value="NAD-dependent succinate-semialdehyde dehydrogenase"/>
    <property type="match status" value="1"/>
</dbReference>
<dbReference type="Gene3D" id="3.40.309.10">
    <property type="entry name" value="Aldehyde Dehydrogenase, Chain A, domain 2"/>
    <property type="match status" value="1"/>
</dbReference>
<dbReference type="FunFam" id="3.40.309.10:FF:000009">
    <property type="entry name" value="Aldehyde dehydrogenase A"/>
    <property type="match status" value="1"/>
</dbReference>
<comment type="similarity">
    <text evidence="1 7">Belongs to the aldehyde dehydrogenase family.</text>
</comment>
<evidence type="ECO:0000256" key="3">
    <source>
        <dbReference type="ARBA" id="ARBA00023002"/>
    </source>
</evidence>
<dbReference type="SUPFAM" id="SSF53720">
    <property type="entry name" value="ALDH-like"/>
    <property type="match status" value="1"/>
</dbReference>
<dbReference type="GO" id="GO:0004029">
    <property type="term" value="F:aldehyde dehydrogenase (NAD+) activity"/>
    <property type="evidence" value="ECO:0007669"/>
    <property type="project" value="UniProtKB-EC"/>
</dbReference>
<dbReference type="InterPro" id="IPR016163">
    <property type="entry name" value="Ald_DH_C"/>
</dbReference>
<feature type="active site" evidence="6">
    <location>
        <position position="233"/>
    </location>
</feature>
<keyword evidence="10" id="KW-1185">Reference proteome</keyword>
<reference evidence="9" key="2">
    <citation type="submission" date="2023-06" db="EMBL/GenBank/DDBJ databases">
        <authorList>
            <consortium name="Lawrence Berkeley National Laboratory"/>
            <person name="Haridas S."/>
            <person name="Hensen N."/>
            <person name="Bonometti L."/>
            <person name="Westerberg I."/>
            <person name="Brannstrom I.O."/>
            <person name="Guillou S."/>
            <person name="Cros-Aarteil S."/>
            <person name="Calhoun S."/>
            <person name="Kuo A."/>
            <person name="Mondo S."/>
            <person name="Pangilinan J."/>
            <person name="Riley R."/>
            <person name="Labutti K."/>
            <person name="Andreopoulos B."/>
            <person name="Lipzen A."/>
            <person name="Chen C."/>
            <person name="Yanf M."/>
            <person name="Daum C."/>
            <person name="Ng V."/>
            <person name="Clum A."/>
            <person name="Steindorff A."/>
            <person name="Ohm R."/>
            <person name="Martin F."/>
            <person name="Silar P."/>
            <person name="Natvig D."/>
            <person name="Lalanne C."/>
            <person name="Gautier V."/>
            <person name="Ament-Velasquez S.L."/>
            <person name="Kruys A."/>
            <person name="Hutchinson M.I."/>
            <person name="Powell A.J."/>
            <person name="Barry K."/>
            <person name="Miller A.N."/>
            <person name="Grigoriev I.V."/>
            <person name="Debuchy R."/>
            <person name="Gladieux P."/>
            <person name="Thoren M.H."/>
            <person name="Johannesson H."/>
        </authorList>
    </citation>
    <scope>NUCLEOTIDE SEQUENCE</scope>
    <source>
        <strain evidence="9">CBS 955.72</strain>
    </source>
</reference>
<feature type="domain" description="Aldehyde dehydrogenase" evidence="8">
    <location>
        <begin position="5"/>
        <end position="459"/>
    </location>
</feature>
<evidence type="ECO:0000313" key="10">
    <source>
        <dbReference type="Proteomes" id="UP001275084"/>
    </source>
</evidence>
<keyword evidence="3 7" id="KW-0560">Oxidoreductase</keyword>
<reference evidence="9" key="1">
    <citation type="journal article" date="2023" name="Mol. Phylogenet. Evol.">
        <title>Genome-scale phylogeny and comparative genomics of the fungal order Sordariales.</title>
        <authorList>
            <person name="Hensen N."/>
            <person name="Bonometti L."/>
            <person name="Westerberg I."/>
            <person name="Brannstrom I.O."/>
            <person name="Guillou S."/>
            <person name="Cros-Aarteil S."/>
            <person name="Calhoun S."/>
            <person name="Haridas S."/>
            <person name="Kuo A."/>
            <person name="Mondo S."/>
            <person name="Pangilinan J."/>
            <person name="Riley R."/>
            <person name="LaButti K."/>
            <person name="Andreopoulos B."/>
            <person name="Lipzen A."/>
            <person name="Chen C."/>
            <person name="Yan M."/>
            <person name="Daum C."/>
            <person name="Ng V."/>
            <person name="Clum A."/>
            <person name="Steindorff A."/>
            <person name="Ohm R.A."/>
            <person name="Martin F."/>
            <person name="Silar P."/>
            <person name="Natvig D.O."/>
            <person name="Lalanne C."/>
            <person name="Gautier V."/>
            <person name="Ament-Velasquez S.L."/>
            <person name="Kruys A."/>
            <person name="Hutchinson M.I."/>
            <person name="Powell A.J."/>
            <person name="Barry K."/>
            <person name="Miller A.N."/>
            <person name="Grigoriev I.V."/>
            <person name="Debuchy R."/>
            <person name="Gladieux P."/>
            <person name="Hiltunen Thoren M."/>
            <person name="Johannesson H."/>
        </authorList>
    </citation>
    <scope>NUCLEOTIDE SEQUENCE</scope>
    <source>
        <strain evidence="9">CBS 955.72</strain>
    </source>
</reference>
<dbReference type="EC" id="1.2.1.3" evidence="4"/>
<evidence type="ECO:0000256" key="6">
    <source>
        <dbReference type="PROSITE-ProRule" id="PRU10007"/>
    </source>
</evidence>
<gene>
    <name evidence="9" type="ORF">B0T25DRAFT_518350</name>
</gene>
<evidence type="ECO:0000256" key="7">
    <source>
        <dbReference type="RuleBase" id="RU003345"/>
    </source>
</evidence>
<name>A0AAJ0HIZ0_9PEZI</name>
<comment type="caution">
    <text evidence="9">The sequence shown here is derived from an EMBL/GenBank/DDBJ whole genome shotgun (WGS) entry which is preliminary data.</text>
</comment>
<evidence type="ECO:0000256" key="5">
    <source>
        <dbReference type="ARBA" id="ARBA00049194"/>
    </source>
</evidence>
<protein>
    <recommendedName>
        <fullName evidence="4">aldehyde dehydrogenase (NAD(+))</fullName>
        <ecNumber evidence="4">1.2.1.3</ecNumber>
    </recommendedName>
</protein>
<dbReference type="InterPro" id="IPR015590">
    <property type="entry name" value="Aldehyde_DH_dom"/>
</dbReference>
<dbReference type="CDD" id="cd07102">
    <property type="entry name" value="ALDH_EDX86601"/>
    <property type="match status" value="1"/>
</dbReference>
<proteinExistence type="inferred from homology"/>
<comment type="catalytic activity">
    <reaction evidence="5">
        <text>an aldehyde + NAD(+) + H2O = a carboxylate + NADH + 2 H(+)</text>
        <dbReference type="Rhea" id="RHEA:16185"/>
        <dbReference type="ChEBI" id="CHEBI:15377"/>
        <dbReference type="ChEBI" id="CHEBI:15378"/>
        <dbReference type="ChEBI" id="CHEBI:17478"/>
        <dbReference type="ChEBI" id="CHEBI:29067"/>
        <dbReference type="ChEBI" id="CHEBI:57540"/>
        <dbReference type="ChEBI" id="CHEBI:57945"/>
        <dbReference type="EC" id="1.2.1.3"/>
    </reaction>
</comment>
<dbReference type="PROSITE" id="PS00687">
    <property type="entry name" value="ALDEHYDE_DEHYDR_GLU"/>
    <property type="match status" value="1"/>
</dbReference>
<dbReference type="InterPro" id="IPR016161">
    <property type="entry name" value="Ald_DH/histidinol_DH"/>
</dbReference>
<accession>A0AAJ0HIZ0</accession>
<sequence length="467" mass="50758">MSVEVITTISPTTNEPILARNGISAQDLQELPDIATTAFQAWRTTSLADRQIIIRKALKLLGEKQDDLATELTVQMGRPIAYTGKEVATAIKRAEYLLKISDEVLKDTDGEAEKGFKRFVRKVPVGPVLIIFAWNYPYLILVNSLIPALLCGNSVILKPSPQTPTIVEQVSKVFSEAGLPDGVIQYFHSGSPIIIESIVRNPKISLVCFTGSVAGGLAVQGAASDRIVNVGLELGGKDPAYVRGDVDIAWAAEEIVDGAIFNSGQSCCSIERVYVDETIHDEFVVAIQNVLKGYRLGDPLEKDTHIGPVISKRSKEAIEAHIKDALEKGAVNATPENATFGNLPEKGNFVAPTLLTGVDHSMAVMKDETFGPVIPVMKVKSDAEAVSLMNDSEFGLTASIWTKDTEKGYQLCDQVEAGTVFVNRSDFPSPDLAWTGWKNSGKGVTLSKFGFDQFVKLKSYHLKDYPK</sequence>
<dbReference type="Proteomes" id="UP001275084">
    <property type="component" value="Unassembled WGS sequence"/>
</dbReference>
<dbReference type="Gene3D" id="3.40.605.10">
    <property type="entry name" value="Aldehyde Dehydrogenase, Chain A, domain 1"/>
    <property type="match status" value="1"/>
</dbReference>